<gene>
    <name evidence="2" type="ORF">EL18_02055</name>
</gene>
<comment type="caution">
    <text evidence="2">The sequence shown here is derived from an EMBL/GenBank/DDBJ whole genome shotgun (WGS) entry which is preliminary data.</text>
</comment>
<dbReference type="RefSeq" id="WP_425277152.1">
    <property type="nucleotide sequence ID" value="NZ_JMQM01000001.1"/>
</dbReference>
<keyword evidence="3" id="KW-1185">Reference proteome</keyword>
<dbReference type="Proteomes" id="UP000053675">
    <property type="component" value="Unassembled WGS sequence"/>
</dbReference>
<dbReference type="Pfam" id="PF04448">
    <property type="entry name" value="DUF551"/>
    <property type="match status" value="1"/>
</dbReference>
<evidence type="ECO:0000313" key="2">
    <source>
        <dbReference type="EMBL" id="KFB11013.1"/>
    </source>
</evidence>
<evidence type="ECO:0000313" key="3">
    <source>
        <dbReference type="Proteomes" id="UP000053675"/>
    </source>
</evidence>
<dbReference type="AlphaFoldDB" id="A0A084UDH7"/>
<accession>A0A084UDH7</accession>
<dbReference type="EMBL" id="JMQM01000001">
    <property type="protein sequence ID" value="KFB11013.1"/>
    <property type="molecule type" value="Genomic_DNA"/>
</dbReference>
<protein>
    <recommendedName>
        <fullName evidence="1">DUF551 domain-containing protein</fullName>
    </recommendedName>
</protein>
<sequence>MSEWRPIKTVPKDGTHFLAYSPGKYYQCFECWWEEGLQHWQFWIDDWDAAPEPTHWMPLPQPPGTT</sequence>
<dbReference type="InterPro" id="IPR007539">
    <property type="entry name" value="DUF551"/>
</dbReference>
<reference evidence="2 3" key="1">
    <citation type="submission" date="2014-05" db="EMBL/GenBank/DDBJ databases">
        <title>Draft Genome Sequence of Nitratireductor basaltis Strain UMTGB225, A Marine Bacterium Isolated from Green Barrel Tunicate.</title>
        <authorList>
            <person name="Gan H.Y."/>
        </authorList>
    </citation>
    <scope>NUCLEOTIDE SEQUENCE [LARGE SCALE GENOMIC DNA]</scope>
    <source>
        <strain evidence="2 3">UMTGB225</strain>
    </source>
</reference>
<feature type="domain" description="DUF551" evidence="1">
    <location>
        <begin position="10"/>
        <end position="63"/>
    </location>
</feature>
<evidence type="ECO:0000259" key="1">
    <source>
        <dbReference type="Pfam" id="PF04448"/>
    </source>
</evidence>
<organism evidence="2 3">
    <name type="scientific">Nitratireductor basaltis</name>
    <dbReference type="NCBI Taxonomy" id="472175"/>
    <lineage>
        <taxon>Bacteria</taxon>
        <taxon>Pseudomonadati</taxon>
        <taxon>Pseudomonadota</taxon>
        <taxon>Alphaproteobacteria</taxon>
        <taxon>Hyphomicrobiales</taxon>
        <taxon>Phyllobacteriaceae</taxon>
        <taxon>Nitratireductor</taxon>
    </lineage>
</organism>
<name>A0A084UDH7_9HYPH</name>
<proteinExistence type="predicted"/>
<dbReference type="STRING" id="472175.EL18_02055"/>